<keyword evidence="3" id="KW-1185">Reference proteome</keyword>
<feature type="region of interest" description="Disordered" evidence="1">
    <location>
        <begin position="48"/>
        <end position="106"/>
    </location>
</feature>
<reference evidence="2 3" key="1">
    <citation type="journal article" date="2022" name="DNA Res.">
        <title>Genome analysis of five recently described species of the CUG-Ser clade uncovers Candida theae as a new hybrid lineage with pathogenic potential in the Candida parapsilosis species complex.</title>
        <authorList>
            <person name="Mixao V."/>
            <person name="Del Olmo V."/>
            <person name="Hegedusova E."/>
            <person name="Saus E."/>
            <person name="Pryszcz L."/>
            <person name="Cillingova A."/>
            <person name="Nosek J."/>
            <person name="Gabaldon T."/>
        </authorList>
    </citation>
    <scope>NUCLEOTIDE SEQUENCE [LARGE SCALE GENOMIC DNA]</scope>
    <source>
        <strain evidence="2 3">CBS 12239</strain>
    </source>
</reference>
<dbReference type="GeneID" id="76151468"/>
<dbReference type="RefSeq" id="XP_051608095.1">
    <property type="nucleotide sequence ID" value="XM_051752827.1"/>
</dbReference>
<feature type="compositionally biased region" description="Low complexity" evidence="1">
    <location>
        <begin position="247"/>
        <end position="258"/>
    </location>
</feature>
<accession>A0AAD5BE40</accession>
<dbReference type="AlphaFoldDB" id="A0AAD5BE40"/>
<feature type="region of interest" description="Disordered" evidence="1">
    <location>
        <begin position="336"/>
        <end position="357"/>
    </location>
</feature>
<feature type="compositionally biased region" description="Polar residues" evidence="1">
    <location>
        <begin position="345"/>
        <end position="357"/>
    </location>
</feature>
<protein>
    <submittedName>
        <fullName evidence="2">Uncharacterized protein</fullName>
    </submittedName>
</protein>
<dbReference type="EMBL" id="JAIHNG010000125">
    <property type="protein sequence ID" value="KAI5956690.1"/>
    <property type="molecule type" value="Genomic_DNA"/>
</dbReference>
<evidence type="ECO:0000313" key="3">
    <source>
        <dbReference type="Proteomes" id="UP001204833"/>
    </source>
</evidence>
<comment type="caution">
    <text evidence="2">The sequence shown here is derived from an EMBL/GenBank/DDBJ whole genome shotgun (WGS) entry which is preliminary data.</text>
</comment>
<evidence type="ECO:0000313" key="2">
    <source>
        <dbReference type="EMBL" id="KAI5956690.1"/>
    </source>
</evidence>
<sequence>MSHTFVSNLTTTNSTFSSTAQIEPEFKAMDLPSLESTSKALGIFPETGIHNQHNKTHSHQHQKQPMQEQQQEIHHKLHQHHQCHENPHQYHSSSRRRAASSTSNFKSRAILPTRTISRGLFKGYNDMRRFNCFSKECSLNLNEFQNCSYCRHIPYIPSPLKVVECNKHNEEVSTSGTNDNKEIARHRTSIWASNNIENRPNEFGNKGEEMDALDDYLYQWKQQQDFKKMRVPSQGSAFIASREKSRQQSQQKQQKQHQFVSSYPSQSISNTLDQMSAPNSHSYPSLHEQHPSKLFSTVCGANQKIEESTQNKTFGMIGLLRNSDFPLKQKFIEIKKTSSRRGIKTQRSSTAPSTEDL</sequence>
<evidence type="ECO:0000256" key="1">
    <source>
        <dbReference type="SAM" id="MobiDB-lite"/>
    </source>
</evidence>
<dbReference type="Proteomes" id="UP001204833">
    <property type="component" value="Unassembled WGS sequence"/>
</dbReference>
<gene>
    <name evidence="2" type="ORF">KGF57_003410</name>
</gene>
<proteinExistence type="predicted"/>
<name>A0AAD5BE40_9ASCO</name>
<feature type="compositionally biased region" description="Polar residues" evidence="1">
    <location>
        <begin position="259"/>
        <end position="283"/>
    </location>
</feature>
<organism evidence="2 3">
    <name type="scientific">Candida theae</name>
    <dbReference type="NCBI Taxonomy" id="1198502"/>
    <lineage>
        <taxon>Eukaryota</taxon>
        <taxon>Fungi</taxon>
        <taxon>Dikarya</taxon>
        <taxon>Ascomycota</taxon>
        <taxon>Saccharomycotina</taxon>
        <taxon>Pichiomycetes</taxon>
        <taxon>Debaryomycetaceae</taxon>
        <taxon>Candida/Lodderomyces clade</taxon>
        <taxon>Candida</taxon>
    </lineage>
</organism>
<feature type="compositionally biased region" description="Basic residues" evidence="1">
    <location>
        <begin position="52"/>
        <end position="62"/>
    </location>
</feature>
<feature type="region of interest" description="Disordered" evidence="1">
    <location>
        <begin position="231"/>
        <end position="289"/>
    </location>
</feature>